<dbReference type="EMBL" id="CAXAMN010008668">
    <property type="protein sequence ID" value="CAK9026049.1"/>
    <property type="molecule type" value="Genomic_DNA"/>
</dbReference>
<organism evidence="2 3">
    <name type="scientific">Durusdinium trenchii</name>
    <dbReference type="NCBI Taxonomy" id="1381693"/>
    <lineage>
        <taxon>Eukaryota</taxon>
        <taxon>Sar</taxon>
        <taxon>Alveolata</taxon>
        <taxon>Dinophyceae</taxon>
        <taxon>Suessiales</taxon>
        <taxon>Symbiodiniaceae</taxon>
        <taxon>Durusdinium</taxon>
    </lineage>
</organism>
<evidence type="ECO:0000256" key="1">
    <source>
        <dbReference type="SAM" id="Phobius"/>
    </source>
</evidence>
<keyword evidence="1" id="KW-0472">Membrane</keyword>
<evidence type="ECO:0000313" key="2">
    <source>
        <dbReference type="EMBL" id="CAK9026049.1"/>
    </source>
</evidence>
<feature type="transmembrane region" description="Helical" evidence="1">
    <location>
        <begin position="218"/>
        <end position="241"/>
    </location>
</feature>
<feature type="transmembrane region" description="Helical" evidence="1">
    <location>
        <begin position="12"/>
        <end position="32"/>
    </location>
</feature>
<feature type="transmembrane region" description="Helical" evidence="1">
    <location>
        <begin position="184"/>
        <end position="203"/>
    </location>
</feature>
<evidence type="ECO:0000313" key="3">
    <source>
        <dbReference type="Proteomes" id="UP001642484"/>
    </source>
</evidence>
<feature type="transmembrane region" description="Helical" evidence="1">
    <location>
        <begin position="130"/>
        <end position="149"/>
    </location>
</feature>
<sequence length="547" mass="59820">MESNLSEADKHFIVCTAAVLAVGVFFAGRWAHNAGSRTAQRRMRNGCFWRSPKQVDPADARYLENQVCKKKVLFAHLFCTFVAMLNTGGVVSISYLMWSGSRVHWMTTTTIWLVLIMTLLAILTSQLKGVINTGTLDLICFVTMLYGGILQSPWSLTMENVYLMGSLFFILATVPVCTFTKHFAVVFMAQTGLLALAVVRMATEESPPQGARFSSPKVFVLMHVCFLATVPLLFFFANNAIRQGVEARIRESDNKTQLDAASSLLELTCDAVVQLDSDFRVISESTPLATMLFRRATTLKGTKFTELVAPSESVRAEELLRDCGGEVRMANAFHTHLVDSNASKFRTEVFQVKYTKLNGQKCHVLGLRDFTDVEALSGRATDAIQGGPSSASVSSPEAGLSPSLENAVSESCMQVGKKSAFLQINVEENILVAASAPYGDLVGLALGEVFPHQFTVDMLRRLCAEAREFSQPLGQLPDRVASFVEMPFLGGEGTGPTVGITGMTKVVRTQWGQLHAIVSFLPPDPSVTGSCLEPRFRNKPWALKASL</sequence>
<proteinExistence type="predicted"/>
<feature type="transmembrane region" description="Helical" evidence="1">
    <location>
        <begin position="72"/>
        <end position="97"/>
    </location>
</feature>
<dbReference type="Proteomes" id="UP001642484">
    <property type="component" value="Unassembled WGS sequence"/>
</dbReference>
<protein>
    <recommendedName>
        <fullName evidence="4">PAS domain-containing protein</fullName>
    </recommendedName>
</protein>
<evidence type="ECO:0008006" key="4">
    <source>
        <dbReference type="Google" id="ProtNLM"/>
    </source>
</evidence>
<feature type="transmembrane region" description="Helical" evidence="1">
    <location>
        <begin position="161"/>
        <end position="179"/>
    </location>
</feature>
<keyword evidence="1" id="KW-1133">Transmembrane helix</keyword>
<feature type="transmembrane region" description="Helical" evidence="1">
    <location>
        <begin position="103"/>
        <end position="123"/>
    </location>
</feature>
<keyword evidence="1" id="KW-0812">Transmembrane</keyword>
<reference evidence="2 3" key="1">
    <citation type="submission" date="2024-02" db="EMBL/GenBank/DDBJ databases">
        <authorList>
            <person name="Chen Y."/>
            <person name="Shah S."/>
            <person name="Dougan E. K."/>
            <person name="Thang M."/>
            <person name="Chan C."/>
        </authorList>
    </citation>
    <scope>NUCLEOTIDE SEQUENCE [LARGE SCALE GENOMIC DNA]</scope>
</reference>
<name>A0ABP0KJ87_9DINO</name>
<comment type="caution">
    <text evidence="2">The sequence shown here is derived from an EMBL/GenBank/DDBJ whole genome shotgun (WGS) entry which is preliminary data.</text>
</comment>
<accession>A0ABP0KJ87</accession>
<gene>
    <name evidence="2" type="ORF">CCMP2556_LOCUS16210</name>
</gene>
<keyword evidence="3" id="KW-1185">Reference proteome</keyword>